<dbReference type="GO" id="GO:0042742">
    <property type="term" value="P:defense response to bacterium"/>
    <property type="evidence" value="ECO:0007669"/>
    <property type="project" value="UniProtKB-KW"/>
</dbReference>
<proteinExistence type="inferred from homology"/>
<evidence type="ECO:0000256" key="4">
    <source>
        <dbReference type="ARBA" id="ARBA00022759"/>
    </source>
</evidence>
<reference evidence="8 9" key="1">
    <citation type="submission" date="2018-01" db="EMBL/GenBank/DDBJ databases">
        <title>Complete genome sequence of Flavivirga eckloniae ECD14 isolated from seaweed Ecklonia cava.</title>
        <authorList>
            <person name="Lee J.H."/>
            <person name="Baik K.S."/>
            <person name="Seong C.N."/>
        </authorList>
    </citation>
    <scope>NUCLEOTIDE SEQUENCE [LARGE SCALE GENOMIC DNA]</scope>
    <source>
        <strain evidence="8 9">ECD14</strain>
    </source>
</reference>
<dbReference type="SUPFAM" id="SSF54060">
    <property type="entry name" value="His-Me finger endonucleases"/>
    <property type="match status" value="1"/>
</dbReference>
<dbReference type="GO" id="GO:0004519">
    <property type="term" value="F:endonuclease activity"/>
    <property type="evidence" value="ECO:0007669"/>
    <property type="project" value="UniProtKB-KW"/>
</dbReference>
<evidence type="ECO:0000256" key="7">
    <source>
        <dbReference type="ARBA" id="ARBA00023048"/>
    </source>
</evidence>
<keyword evidence="6" id="KW-0044">Antibiotic</keyword>
<dbReference type="InterPro" id="IPR044925">
    <property type="entry name" value="His-Me_finger_sf"/>
</dbReference>
<gene>
    <name evidence="8" type="ORF">C1H87_12525</name>
</gene>
<evidence type="ECO:0000313" key="8">
    <source>
        <dbReference type="EMBL" id="AUP79487.1"/>
    </source>
</evidence>
<organism evidence="8 9">
    <name type="scientific">Flavivirga eckloniae</name>
    <dbReference type="NCBI Taxonomy" id="1803846"/>
    <lineage>
        <taxon>Bacteria</taxon>
        <taxon>Pseudomonadati</taxon>
        <taxon>Bacteroidota</taxon>
        <taxon>Flavobacteriia</taxon>
        <taxon>Flavobacteriales</taxon>
        <taxon>Flavobacteriaceae</taxon>
        <taxon>Flavivirga</taxon>
    </lineage>
</organism>
<protein>
    <recommendedName>
        <fullName evidence="10">HNH endonuclease</fullName>
    </recommendedName>
</protein>
<keyword evidence="5" id="KW-0378">Hydrolase</keyword>
<keyword evidence="3" id="KW-0540">Nuclease</keyword>
<dbReference type="Gene3D" id="3.90.540.10">
    <property type="entry name" value="Colicin/pyocin, DNase domain"/>
    <property type="match status" value="1"/>
</dbReference>
<dbReference type="Pfam" id="PF21431">
    <property type="entry name" value="Col-Pyo_DNase"/>
    <property type="match status" value="1"/>
</dbReference>
<keyword evidence="2" id="KW-0929">Antimicrobial</keyword>
<evidence type="ECO:0000256" key="2">
    <source>
        <dbReference type="ARBA" id="ARBA00022529"/>
    </source>
</evidence>
<name>A0A2K9PSG6_9FLAO</name>
<comment type="similarity">
    <text evidence="1">Belongs to the colicin/pyosin nuclease family.</text>
</comment>
<dbReference type="AlphaFoldDB" id="A0A2K9PSG6"/>
<keyword evidence="4" id="KW-0255">Endonuclease</keyword>
<sequence>MAASIDNSKIKKTKVQNSNSISKKSIAIPQEVQNYIHNNVNSSNYNYVRRIINKQWANHPEARKCFNEDSLKEMRKGRNPYAPINERLGRRVKMEYDHYREQQVEGTDSCDVSNLRLVSPYIHAKKIGLKFNLSSGVWKLRKK</sequence>
<dbReference type="OrthoDB" id="6975388at2"/>
<keyword evidence="9" id="KW-1185">Reference proteome</keyword>
<dbReference type="InterPro" id="IPR037146">
    <property type="entry name" value="Colicin/pyocin_DNase_dom_sf"/>
</dbReference>
<dbReference type="RefSeq" id="WP_102756142.1">
    <property type="nucleotide sequence ID" value="NZ_CP025791.1"/>
</dbReference>
<evidence type="ECO:0000256" key="3">
    <source>
        <dbReference type="ARBA" id="ARBA00022722"/>
    </source>
</evidence>
<dbReference type="EMBL" id="CP025791">
    <property type="protein sequence ID" value="AUP79487.1"/>
    <property type="molecule type" value="Genomic_DNA"/>
</dbReference>
<dbReference type="GO" id="GO:0016787">
    <property type="term" value="F:hydrolase activity"/>
    <property type="evidence" value="ECO:0007669"/>
    <property type="project" value="UniProtKB-KW"/>
</dbReference>
<dbReference type="KEGG" id="fek:C1H87_12525"/>
<keyword evidence="7" id="KW-0078">Bacteriocin</keyword>
<dbReference type="Proteomes" id="UP000235826">
    <property type="component" value="Chromosome"/>
</dbReference>
<evidence type="ECO:0008006" key="10">
    <source>
        <dbReference type="Google" id="ProtNLM"/>
    </source>
</evidence>
<evidence type="ECO:0000256" key="1">
    <source>
        <dbReference type="ARBA" id="ARBA00006811"/>
    </source>
</evidence>
<evidence type="ECO:0000313" key="9">
    <source>
        <dbReference type="Proteomes" id="UP000235826"/>
    </source>
</evidence>
<dbReference type="GO" id="GO:0031640">
    <property type="term" value="P:killing of cells of another organism"/>
    <property type="evidence" value="ECO:0007669"/>
    <property type="project" value="UniProtKB-KW"/>
</dbReference>
<evidence type="ECO:0000256" key="6">
    <source>
        <dbReference type="ARBA" id="ARBA00023022"/>
    </source>
</evidence>
<accession>A0A2K9PSG6</accession>
<evidence type="ECO:0000256" key="5">
    <source>
        <dbReference type="ARBA" id="ARBA00022801"/>
    </source>
</evidence>